<accession>A0A0W0I0B0</accession>
<evidence type="ECO:0000313" key="2">
    <source>
        <dbReference type="Proteomes" id="UP000054197"/>
    </source>
</evidence>
<dbReference type="Proteomes" id="UP000054197">
    <property type="component" value="Unassembled WGS sequence"/>
</dbReference>
<comment type="caution">
    <text evidence="1">The sequence shown here is derived from an EMBL/GenBank/DDBJ whole genome shotgun (WGS) entry which is preliminary data.</text>
</comment>
<protein>
    <submittedName>
        <fullName evidence="1">Uncharacterized protein</fullName>
    </submittedName>
</protein>
<reference evidence="1 2" key="1">
    <citation type="submission" date="2015-09" db="EMBL/GenBank/DDBJ databases">
        <title>Genome sequence of ICMP 11288.</title>
        <authorList>
            <person name="Visnovsky S."/>
            <person name="Lu A."/>
            <person name="Panda P."/>
            <person name="Pitman A."/>
        </authorList>
    </citation>
    <scope>NUCLEOTIDE SEQUENCE [LARGE SCALE GENOMIC DNA]</scope>
    <source>
        <strain evidence="1 2">ICMP 11288</strain>
    </source>
</reference>
<gene>
    <name evidence="1" type="ORF">AO063_15620</name>
</gene>
<dbReference type="EMBL" id="LKEF01000014">
    <property type="protein sequence ID" value="KTB66471.1"/>
    <property type="molecule type" value="Genomic_DNA"/>
</dbReference>
<organism evidence="1 2">
    <name type="scientific">Pseudomonas fluorescens ICMP 11288</name>
    <dbReference type="NCBI Taxonomy" id="1198309"/>
    <lineage>
        <taxon>Bacteria</taxon>
        <taxon>Pseudomonadati</taxon>
        <taxon>Pseudomonadota</taxon>
        <taxon>Gammaproteobacteria</taxon>
        <taxon>Pseudomonadales</taxon>
        <taxon>Pseudomonadaceae</taxon>
        <taxon>Pseudomonas</taxon>
    </lineage>
</organism>
<sequence>MDDQQITEEIKEWFTSCLGCAAGRREFSKNRYMLAIARTTQEARDSFEAYVRALEAREVVACLIICPTTHPEQNQYSVAQEVRRLSALFSPLSEFSAEALATGHALNKKLYLTCPVTNAKVLFEDFDAVAFCPQSDDLDDELYDPLMSAPIPAVNFNSDVYAFSMFCRDMSVQKFKREVYELTPAERGQLYEVVLHGWQRIAEKTLGNYIAMTDVQKCPVYLHDNNRYWFANHQDPAFAESVKALYRHDMPLIYVPKIFCEWEQYFASGRIPDFSETATPGSQHLDTAETTLEAI</sequence>
<dbReference type="RefSeq" id="WP_058419939.1">
    <property type="nucleotide sequence ID" value="NZ_LKEF01000014.1"/>
</dbReference>
<evidence type="ECO:0000313" key="1">
    <source>
        <dbReference type="EMBL" id="KTB66471.1"/>
    </source>
</evidence>
<proteinExistence type="predicted"/>
<name>A0A0W0I0B0_PSEFL</name>
<dbReference type="AlphaFoldDB" id="A0A0W0I0B0"/>